<feature type="transmembrane region" description="Helical" evidence="10">
    <location>
        <begin position="334"/>
        <end position="352"/>
    </location>
</feature>
<evidence type="ECO:0000313" key="13">
    <source>
        <dbReference type="Proteomes" id="UP001612741"/>
    </source>
</evidence>
<evidence type="ECO:0000313" key="12">
    <source>
        <dbReference type="EMBL" id="MFI6497865.1"/>
    </source>
</evidence>
<dbReference type="SUPFAM" id="SSF103473">
    <property type="entry name" value="MFS general substrate transporter"/>
    <property type="match status" value="1"/>
</dbReference>
<evidence type="ECO:0000256" key="4">
    <source>
        <dbReference type="ARBA" id="ARBA00022692"/>
    </source>
</evidence>
<feature type="transmembrane region" description="Helical" evidence="10">
    <location>
        <begin position="245"/>
        <end position="264"/>
    </location>
</feature>
<dbReference type="EMBL" id="JBITGY010000003">
    <property type="protein sequence ID" value="MFI6497865.1"/>
    <property type="molecule type" value="Genomic_DNA"/>
</dbReference>
<feature type="transmembrane region" description="Helical" evidence="10">
    <location>
        <begin position="102"/>
        <end position="129"/>
    </location>
</feature>
<gene>
    <name evidence="12" type="ORF">ACIBG2_10795</name>
</gene>
<evidence type="ECO:0000256" key="10">
    <source>
        <dbReference type="SAM" id="Phobius"/>
    </source>
</evidence>
<dbReference type="RefSeq" id="WP_397081076.1">
    <property type="nucleotide sequence ID" value="NZ_JBITGY010000003.1"/>
</dbReference>
<keyword evidence="6 10" id="KW-0472">Membrane</keyword>
<evidence type="ECO:0000256" key="8">
    <source>
        <dbReference type="ARBA" id="ARBA00040914"/>
    </source>
</evidence>
<dbReference type="InterPro" id="IPR005829">
    <property type="entry name" value="Sugar_transporter_CS"/>
</dbReference>
<comment type="subcellular location">
    <subcellularLocation>
        <location evidence="1">Cell inner membrane</location>
        <topology evidence="1">Multi-pass membrane protein</topology>
    </subcellularLocation>
</comment>
<evidence type="ECO:0000256" key="5">
    <source>
        <dbReference type="ARBA" id="ARBA00022989"/>
    </source>
</evidence>
<evidence type="ECO:0000256" key="1">
    <source>
        <dbReference type="ARBA" id="ARBA00004429"/>
    </source>
</evidence>
<comment type="caution">
    <text evidence="12">The sequence shown here is derived from an EMBL/GenBank/DDBJ whole genome shotgun (WGS) entry which is preliminary data.</text>
</comment>
<dbReference type="PROSITE" id="PS50850">
    <property type="entry name" value="MFS"/>
    <property type="match status" value="1"/>
</dbReference>
<feature type="transmembrane region" description="Helical" evidence="10">
    <location>
        <begin position="186"/>
        <end position="204"/>
    </location>
</feature>
<evidence type="ECO:0000256" key="7">
    <source>
        <dbReference type="ARBA" id="ARBA00038075"/>
    </source>
</evidence>
<dbReference type="Proteomes" id="UP001612741">
    <property type="component" value="Unassembled WGS sequence"/>
</dbReference>
<feature type="transmembrane region" description="Helical" evidence="10">
    <location>
        <begin position="364"/>
        <end position="387"/>
    </location>
</feature>
<evidence type="ECO:0000256" key="6">
    <source>
        <dbReference type="ARBA" id="ARBA00023136"/>
    </source>
</evidence>
<accession>A0ABW7YPN7</accession>
<proteinExistence type="inferred from homology"/>
<feature type="transmembrane region" description="Helical" evidence="10">
    <location>
        <begin position="393"/>
        <end position="411"/>
    </location>
</feature>
<reference evidence="12 13" key="1">
    <citation type="submission" date="2024-10" db="EMBL/GenBank/DDBJ databases">
        <title>The Natural Products Discovery Center: Release of the First 8490 Sequenced Strains for Exploring Actinobacteria Biosynthetic Diversity.</title>
        <authorList>
            <person name="Kalkreuter E."/>
            <person name="Kautsar S.A."/>
            <person name="Yang D."/>
            <person name="Bader C.D."/>
            <person name="Teijaro C.N."/>
            <person name="Fluegel L."/>
            <person name="Davis C.M."/>
            <person name="Simpson J.R."/>
            <person name="Lauterbach L."/>
            <person name="Steele A.D."/>
            <person name="Gui C."/>
            <person name="Meng S."/>
            <person name="Li G."/>
            <person name="Viehrig K."/>
            <person name="Ye F."/>
            <person name="Su P."/>
            <person name="Kiefer A.F."/>
            <person name="Nichols A."/>
            <person name="Cepeda A.J."/>
            <person name="Yan W."/>
            <person name="Fan B."/>
            <person name="Jiang Y."/>
            <person name="Adhikari A."/>
            <person name="Zheng C.-J."/>
            <person name="Schuster L."/>
            <person name="Cowan T.M."/>
            <person name="Smanski M.J."/>
            <person name="Chevrette M.G."/>
            <person name="De Carvalho L.P.S."/>
            <person name="Shen B."/>
        </authorList>
    </citation>
    <scope>NUCLEOTIDE SEQUENCE [LARGE SCALE GENOMIC DNA]</scope>
    <source>
        <strain evidence="12 13">NPDC050545</strain>
    </source>
</reference>
<dbReference type="Pfam" id="PF07690">
    <property type="entry name" value="MFS_1"/>
    <property type="match status" value="1"/>
</dbReference>
<protein>
    <recommendedName>
        <fullName evidence="8">Multidrug efflux pump Tap</fullName>
    </recommendedName>
</protein>
<keyword evidence="5 10" id="KW-1133">Transmembrane helix</keyword>
<keyword evidence="13" id="KW-1185">Reference proteome</keyword>
<organism evidence="12 13">
    <name type="scientific">Nonomuraea typhae</name>
    <dbReference type="NCBI Taxonomy" id="2603600"/>
    <lineage>
        <taxon>Bacteria</taxon>
        <taxon>Bacillati</taxon>
        <taxon>Actinomycetota</taxon>
        <taxon>Actinomycetes</taxon>
        <taxon>Streptosporangiales</taxon>
        <taxon>Streptosporangiaceae</taxon>
        <taxon>Nonomuraea</taxon>
    </lineage>
</organism>
<feature type="transmembrane region" description="Helical" evidence="10">
    <location>
        <begin position="305"/>
        <end position="328"/>
    </location>
</feature>
<sequence length="434" mass="43253">MSTSRRGAVEAGSRRVAPGGSKSSLPLFVAAEALSVFGNAAVGVVLPLLVLARTGDASTAALVAAFAAGAAVVSSFLGGWLADYVERRAMSVLADLGSALAVAGLAVVDGVTGLTVGWLVVLGVAGALFDAPGLTARETLMAGVSRAGGVSLDRIASLRQALVGVSFLTGPALAGFLLTWVDPIRVVWLTAACSALAALCTLFLRIAPDPAPSAAAPDDGTGAVAGGPARAGFAFLLRDRGLRSFALLAFGSTLVISPLAGVLVPTYFRGLDQPEWLGYTMSGMAVGSIAGSGLYAVLAARSRRGAFVTGLMVLTAGLFATCTLSGVWPVVVGGALIGLGNGVMAPIALVYFSECIPEHVRGRALGVFNGLTLIAGPAGLGAVGGLLTVLTPAGVAAALAGVWAVVALHAVTSKGLRAFSRDERPHAGRGARAS</sequence>
<evidence type="ECO:0000256" key="3">
    <source>
        <dbReference type="ARBA" id="ARBA00022475"/>
    </source>
</evidence>
<keyword evidence="3" id="KW-1003">Cell membrane</keyword>
<keyword evidence="4 10" id="KW-0812">Transmembrane</keyword>
<feature type="transmembrane region" description="Helical" evidence="10">
    <location>
        <begin position="161"/>
        <end position="180"/>
    </location>
</feature>
<feature type="transmembrane region" description="Helical" evidence="10">
    <location>
        <begin position="27"/>
        <end position="52"/>
    </location>
</feature>
<evidence type="ECO:0000256" key="9">
    <source>
        <dbReference type="SAM" id="MobiDB-lite"/>
    </source>
</evidence>
<comment type="similarity">
    <text evidence="7">Belongs to the major facilitator superfamily. Drug:H(+) antiporter-3 (DHA3) (TC 2.A.1.21) family.</text>
</comment>
<dbReference type="InterPro" id="IPR011701">
    <property type="entry name" value="MFS"/>
</dbReference>
<name>A0ABW7YPN7_9ACTN</name>
<evidence type="ECO:0000259" key="11">
    <source>
        <dbReference type="PROSITE" id="PS50850"/>
    </source>
</evidence>
<feature type="transmembrane region" description="Helical" evidence="10">
    <location>
        <begin position="276"/>
        <end position="298"/>
    </location>
</feature>
<dbReference type="PANTHER" id="PTHR23513">
    <property type="entry name" value="INTEGRAL MEMBRANE EFFLUX PROTEIN-RELATED"/>
    <property type="match status" value="1"/>
</dbReference>
<feature type="transmembrane region" description="Helical" evidence="10">
    <location>
        <begin position="59"/>
        <end position="82"/>
    </location>
</feature>
<dbReference type="PROSITE" id="PS00217">
    <property type="entry name" value="SUGAR_TRANSPORT_2"/>
    <property type="match status" value="1"/>
</dbReference>
<dbReference type="InterPro" id="IPR036259">
    <property type="entry name" value="MFS_trans_sf"/>
</dbReference>
<evidence type="ECO:0000256" key="2">
    <source>
        <dbReference type="ARBA" id="ARBA00022448"/>
    </source>
</evidence>
<dbReference type="Gene3D" id="1.20.1250.20">
    <property type="entry name" value="MFS general substrate transporter like domains"/>
    <property type="match status" value="1"/>
</dbReference>
<dbReference type="PANTHER" id="PTHR23513:SF9">
    <property type="entry name" value="ENTEROBACTIN EXPORTER ENTS"/>
    <property type="match status" value="1"/>
</dbReference>
<feature type="domain" description="Major facilitator superfamily (MFS) profile" evidence="11">
    <location>
        <begin position="241"/>
        <end position="434"/>
    </location>
</feature>
<keyword evidence="2" id="KW-0813">Transport</keyword>
<dbReference type="InterPro" id="IPR020846">
    <property type="entry name" value="MFS_dom"/>
</dbReference>
<feature type="region of interest" description="Disordered" evidence="9">
    <location>
        <begin position="1"/>
        <end position="20"/>
    </location>
</feature>